<dbReference type="PANTHER" id="PTHR43179:SF12">
    <property type="entry name" value="GALACTOFURANOSYLTRANSFERASE GLFT2"/>
    <property type="match status" value="1"/>
</dbReference>
<dbReference type="AlphaFoldDB" id="A0A7K1KJM7"/>
<dbReference type="RefSeq" id="WP_155931771.1">
    <property type="nucleotide sequence ID" value="NZ_WODC01000001.1"/>
</dbReference>
<comment type="similarity">
    <text evidence="1">Belongs to the glycosyltransferase 2 family.</text>
</comment>
<comment type="caution">
    <text evidence="4">The sequence shown here is derived from an EMBL/GenBank/DDBJ whole genome shotgun (WGS) entry which is preliminary data.</text>
</comment>
<evidence type="ECO:0000256" key="3">
    <source>
        <dbReference type="ARBA" id="ARBA00022679"/>
    </source>
</evidence>
<evidence type="ECO:0000313" key="4">
    <source>
        <dbReference type="EMBL" id="MUM76287.1"/>
    </source>
</evidence>
<dbReference type="CDD" id="cd00761">
    <property type="entry name" value="Glyco_tranf_GTA_type"/>
    <property type="match status" value="1"/>
</dbReference>
<keyword evidence="5" id="KW-1185">Reference proteome</keyword>
<dbReference type="Gene3D" id="3.90.550.10">
    <property type="entry name" value="Spore Coat Polysaccharide Biosynthesis Protein SpsA, Chain A"/>
    <property type="match status" value="1"/>
</dbReference>
<reference evidence="4 5" key="1">
    <citation type="submission" date="2019-11" db="EMBL/GenBank/DDBJ databases">
        <title>Pseudodesulfovibrio alkaliphilus, sp. nov., an alkaliphilic sulfate-reducing bacteria from mud volcano of Taman peninsula, Russia.</title>
        <authorList>
            <person name="Frolova A."/>
            <person name="Merkel A.Y."/>
            <person name="Slobodkin A.I."/>
        </authorList>
    </citation>
    <scope>NUCLEOTIDE SEQUENCE [LARGE SCALE GENOMIC DNA]</scope>
    <source>
        <strain evidence="4 5">F-1</strain>
    </source>
</reference>
<dbReference type="EMBL" id="WODC01000001">
    <property type="protein sequence ID" value="MUM76287.1"/>
    <property type="molecule type" value="Genomic_DNA"/>
</dbReference>
<evidence type="ECO:0000256" key="1">
    <source>
        <dbReference type="ARBA" id="ARBA00006739"/>
    </source>
</evidence>
<dbReference type="InterPro" id="IPR029044">
    <property type="entry name" value="Nucleotide-diphossugar_trans"/>
</dbReference>
<accession>A0A7K1KJM7</accession>
<evidence type="ECO:0000313" key="5">
    <source>
        <dbReference type="Proteomes" id="UP000461162"/>
    </source>
</evidence>
<proteinExistence type="inferred from homology"/>
<keyword evidence="2" id="KW-0328">Glycosyltransferase</keyword>
<keyword evidence="3 4" id="KW-0808">Transferase</keyword>
<name>A0A7K1KJM7_9BACT</name>
<sequence>MHNAARLVSRLVSRTRNSGYLPPDHATAAAATLLEARPLTPPLAALGSALVRHAATFDPFDRDTLRLAGDVNRTLGHPPMDNWLAKAQRLTAGEPVPENIAPPDPRSAGPADLLAHVQAQPANAHRYPLLLALWRLGARDQLIRAIEIVAASPSGLLAGTMLAWGAWNAGEPLLARMLLDEAVPAFPGHNLRARMALDQGDRATARAHLLASLDAEPFQPAVIEQLAEMATDRAGTNPGPDTHICLYSWNKPDMLADTMASLAATRLGQAQVTVLNNGTTVCPPDELERRVLQAAPGLAASLAFVHLPVNVGAPAARNWLLALPDVRSARLVAFLDDDVLLPPHWLTRLTSSLTRFPEAAAAGCKCVNQGVRTIQYAFRNLAEVGQRRIRFTPNAPTLMDMGQFDAARPCLTVMGCCHLLHRERLDRLGVPDFGVRFSPSQVDDIEHDMQIWKAGGQVVYDGGVSVVHLQETGATRTRASLAQAHANHHKLEHTFDPDDLVRMDKATGRADRLHFTRSLGAVLPALGGPAGAFWRMLHPLLLEALAD</sequence>
<gene>
    <name evidence="4" type="ORF">GKC30_01415</name>
</gene>
<organism evidence="4 5">
    <name type="scientific">Pseudodesulfovibrio alkaliphilus</name>
    <dbReference type="NCBI Taxonomy" id="2661613"/>
    <lineage>
        <taxon>Bacteria</taxon>
        <taxon>Pseudomonadati</taxon>
        <taxon>Thermodesulfobacteriota</taxon>
        <taxon>Desulfovibrionia</taxon>
        <taxon>Desulfovibrionales</taxon>
        <taxon>Desulfovibrionaceae</taxon>
    </lineage>
</organism>
<dbReference type="Pfam" id="PF13641">
    <property type="entry name" value="Glyco_tranf_2_3"/>
    <property type="match status" value="1"/>
</dbReference>
<protein>
    <submittedName>
        <fullName evidence="4">Glycosyltransferase</fullName>
    </submittedName>
</protein>
<dbReference type="SUPFAM" id="SSF53448">
    <property type="entry name" value="Nucleotide-diphospho-sugar transferases"/>
    <property type="match status" value="1"/>
</dbReference>
<dbReference type="Proteomes" id="UP000461162">
    <property type="component" value="Unassembled WGS sequence"/>
</dbReference>
<dbReference type="PANTHER" id="PTHR43179">
    <property type="entry name" value="RHAMNOSYLTRANSFERASE WBBL"/>
    <property type="match status" value="1"/>
</dbReference>
<evidence type="ECO:0000256" key="2">
    <source>
        <dbReference type="ARBA" id="ARBA00022676"/>
    </source>
</evidence>
<dbReference type="GO" id="GO:0016757">
    <property type="term" value="F:glycosyltransferase activity"/>
    <property type="evidence" value="ECO:0007669"/>
    <property type="project" value="UniProtKB-KW"/>
</dbReference>